<evidence type="ECO:0000256" key="3">
    <source>
        <dbReference type="ARBA" id="ARBA00024247"/>
    </source>
</evidence>
<organism evidence="4 5">
    <name type="scientific">Parathalassolituus penaei</name>
    <dbReference type="NCBI Taxonomy" id="2997323"/>
    <lineage>
        <taxon>Bacteria</taxon>
        <taxon>Pseudomonadati</taxon>
        <taxon>Pseudomonadota</taxon>
        <taxon>Gammaproteobacteria</taxon>
        <taxon>Oceanospirillales</taxon>
        <taxon>Oceanospirillaceae</taxon>
        <taxon>Parathalassolituus</taxon>
    </lineage>
</organism>
<dbReference type="EMBL" id="JAPNOA010000020">
    <property type="protein sequence ID" value="MCY0965024.1"/>
    <property type="molecule type" value="Genomic_DNA"/>
</dbReference>
<dbReference type="PANTHER" id="PTHR33359">
    <property type="entry name" value="MOLYBDOPTERIN SYNTHASE SULFUR CARRIER SUBUNIT"/>
    <property type="match status" value="1"/>
</dbReference>
<dbReference type="CDD" id="cd00754">
    <property type="entry name" value="Ubl_MoaD"/>
    <property type="match status" value="1"/>
</dbReference>
<evidence type="ECO:0000256" key="1">
    <source>
        <dbReference type="ARBA" id="ARBA00022741"/>
    </source>
</evidence>
<dbReference type="AlphaFoldDB" id="A0A9X3ECF4"/>
<accession>A0A9X3ECF4</accession>
<keyword evidence="1" id="KW-0547">Nucleotide-binding</keyword>
<dbReference type="InterPro" id="IPR003749">
    <property type="entry name" value="ThiS/MoaD-like"/>
</dbReference>
<sequence length="82" mass="9151">MNVLLFARLRDELGQDSIELDLPEPVQIADIRAALQQRWPQHQNLLASGRALVAVNQTLINNDQQLVSSRDEVAFFPPMTGG</sequence>
<comment type="similarity">
    <text evidence="2">Belongs to the MoaD family.</text>
</comment>
<dbReference type="GO" id="GO:0000166">
    <property type="term" value="F:nucleotide binding"/>
    <property type="evidence" value="ECO:0007669"/>
    <property type="project" value="UniProtKB-KW"/>
</dbReference>
<dbReference type="GO" id="GO:1990133">
    <property type="term" value="C:molybdopterin adenylyltransferase complex"/>
    <property type="evidence" value="ECO:0007669"/>
    <property type="project" value="TreeGrafter"/>
</dbReference>
<dbReference type="GO" id="GO:0006777">
    <property type="term" value="P:Mo-molybdopterin cofactor biosynthetic process"/>
    <property type="evidence" value="ECO:0007669"/>
    <property type="project" value="InterPro"/>
</dbReference>
<dbReference type="SUPFAM" id="SSF54285">
    <property type="entry name" value="MoaD/ThiS"/>
    <property type="match status" value="1"/>
</dbReference>
<dbReference type="Proteomes" id="UP001150830">
    <property type="component" value="Unassembled WGS sequence"/>
</dbReference>
<dbReference type="Pfam" id="PF02597">
    <property type="entry name" value="ThiS"/>
    <property type="match status" value="1"/>
</dbReference>
<dbReference type="RefSeq" id="WP_283173240.1">
    <property type="nucleotide sequence ID" value="NZ_JAPNOA010000020.1"/>
</dbReference>
<dbReference type="InterPro" id="IPR012675">
    <property type="entry name" value="Beta-grasp_dom_sf"/>
</dbReference>
<proteinExistence type="inferred from homology"/>
<dbReference type="Gene3D" id="3.10.20.30">
    <property type="match status" value="1"/>
</dbReference>
<evidence type="ECO:0000313" key="4">
    <source>
        <dbReference type="EMBL" id="MCY0965024.1"/>
    </source>
</evidence>
<protein>
    <recommendedName>
        <fullName evidence="3">Molybdopterin synthase sulfur carrier subunit</fullName>
    </recommendedName>
</protein>
<dbReference type="InterPro" id="IPR016155">
    <property type="entry name" value="Mopterin_synth/thiamin_S_b"/>
</dbReference>
<dbReference type="InterPro" id="IPR044672">
    <property type="entry name" value="MOCS2A"/>
</dbReference>
<name>A0A9X3ECF4_9GAMM</name>
<evidence type="ECO:0000256" key="2">
    <source>
        <dbReference type="ARBA" id="ARBA00024200"/>
    </source>
</evidence>
<comment type="caution">
    <text evidence="4">The sequence shown here is derived from an EMBL/GenBank/DDBJ whole genome shotgun (WGS) entry which is preliminary data.</text>
</comment>
<reference evidence="4" key="1">
    <citation type="submission" date="2022-11" db="EMBL/GenBank/DDBJ databases">
        <title>Parathalassolutuus dongxingensis gen. nov., sp. nov., a novel member of family Oceanospirillaceae isolated from a coastal shrimp pond in Guangxi, China.</title>
        <authorList>
            <person name="Chen H."/>
        </authorList>
    </citation>
    <scope>NUCLEOTIDE SEQUENCE</scope>
    <source>
        <strain evidence="4">G-43</strain>
    </source>
</reference>
<dbReference type="PANTHER" id="PTHR33359:SF1">
    <property type="entry name" value="MOLYBDOPTERIN SYNTHASE SULFUR CARRIER SUBUNIT"/>
    <property type="match status" value="1"/>
</dbReference>
<gene>
    <name evidence="4" type="ORF">OUO13_07480</name>
</gene>
<keyword evidence="5" id="KW-1185">Reference proteome</keyword>
<evidence type="ECO:0000313" key="5">
    <source>
        <dbReference type="Proteomes" id="UP001150830"/>
    </source>
</evidence>